<sequence>MRHRVACRLLAAALLTVLGASVHAEEPRTALGAALGPWIRINQIGYLPDDPKIAVLSSDQPLSGDFSVGDLKASIGVDQGAWGPFAHNYRLDFTAVRSPGRHRIRFDKVESPAFSIGGDAYAKTPAALLDFMRLQRCGENPVTGTKCHQQDAIDTMTGEKVDLVGGWHDAADRLKHMITTSYCVAALKLIEGDGAQAEARHGAPLIKKLHPKPGVIYVQIGDDRDHRPPQTLWDDDKSDYGWGPGGPRSAWPATGKPEGPKYKNQSTGMASLAGRCSAAMTLSGDLDAARSMYKLAQDHPGCAMSVPVLAPHYYGESTFYDDLEWAAVELYRASRDPRYLAEAVAYADKAGDNVWMGRDAHGHYEFFPYVNLAHWRLYELVEAPVQKRLAEYYRLGLERIRERALRNPYRIGTPLVWCSTNDVIAFATQARLYERMTGDAQFRSLATEARDWIFGRNPWGVSFVIGTPADGAAATRPHHMFFKLAHHLPVGGLVDGPVTKAINDGLKFSAFEADPLAHFQSDAAVYHNEFADFSTNEPIIDGTVSLLLLLDLWEGS</sequence>
<evidence type="ECO:0000256" key="1">
    <source>
        <dbReference type="ARBA" id="ARBA00007072"/>
    </source>
</evidence>
<dbReference type="SUPFAM" id="SSF81296">
    <property type="entry name" value="E set domains"/>
    <property type="match status" value="1"/>
</dbReference>
<reference evidence="11" key="1">
    <citation type="submission" date="2016-12" db="EMBL/GenBank/DDBJ databases">
        <title>Comparative genomics of four Isosphaeraceae planctomycetes: a common pool of plasmids and glycoside hydrolase genes.</title>
        <authorList>
            <person name="Ivanova A."/>
        </authorList>
    </citation>
    <scope>NUCLEOTIDE SEQUENCE [LARGE SCALE GENOMIC DNA]</scope>
    <source>
        <strain evidence="11">PX4</strain>
    </source>
</reference>
<keyword evidence="11" id="KW-1185">Reference proteome</keyword>
<evidence type="ECO:0000256" key="4">
    <source>
        <dbReference type="ARBA" id="ARBA00023295"/>
    </source>
</evidence>
<evidence type="ECO:0000256" key="5">
    <source>
        <dbReference type="ARBA" id="ARBA00023326"/>
    </source>
</evidence>
<proteinExistence type="inferred from homology"/>
<comment type="similarity">
    <text evidence="1">Belongs to the glycosyl hydrolase 9 (cellulase E) family.</text>
</comment>
<dbReference type="InterPro" id="IPR001701">
    <property type="entry name" value="Glyco_hydro_9"/>
</dbReference>
<dbReference type="InterPro" id="IPR008928">
    <property type="entry name" value="6-hairpin_glycosidase_sf"/>
</dbReference>
<evidence type="ECO:0000256" key="3">
    <source>
        <dbReference type="ARBA" id="ARBA00023277"/>
    </source>
</evidence>
<keyword evidence="5" id="KW-0624">Polysaccharide degradation</keyword>
<feature type="region of interest" description="Disordered" evidence="6">
    <location>
        <begin position="233"/>
        <end position="266"/>
    </location>
</feature>
<dbReference type="RefSeq" id="WP_083712630.1">
    <property type="nucleotide sequence ID" value="NZ_CP019082.1"/>
</dbReference>
<dbReference type="AlphaFoldDB" id="A0A1U7CJ51"/>
<keyword evidence="3" id="KW-0119">Carbohydrate metabolism</keyword>
<dbReference type="Gene3D" id="1.50.10.10">
    <property type="match status" value="1"/>
</dbReference>
<evidence type="ECO:0000259" key="8">
    <source>
        <dbReference type="Pfam" id="PF00759"/>
    </source>
</evidence>
<keyword evidence="7" id="KW-0732">Signal</keyword>
<dbReference type="KEGG" id="pbor:BSF38_00374"/>
<feature type="signal peptide" evidence="7">
    <location>
        <begin position="1"/>
        <end position="24"/>
    </location>
</feature>
<dbReference type="Gene3D" id="2.60.40.10">
    <property type="entry name" value="Immunoglobulins"/>
    <property type="match status" value="1"/>
</dbReference>
<accession>A0A1U7CJ51</accession>
<dbReference type="OrthoDB" id="232310at2"/>
<feature type="chain" id="PRO_5012414238" evidence="7">
    <location>
        <begin position="25"/>
        <end position="556"/>
    </location>
</feature>
<organism evidence="10 11">
    <name type="scientific">Paludisphaera borealis</name>
    <dbReference type="NCBI Taxonomy" id="1387353"/>
    <lineage>
        <taxon>Bacteria</taxon>
        <taxon>Pseudomonadati</taxon>
        <taxon>Planctomycetota</taxon>
        <taxon>Planctomycetia</taxon>
        <taxon>Isosphaerales</taxon>
        <taxon>Isosphaeraceae</taxon>
        <taxon>Paludisphaera</taxon>
    </lineage>
</organism>
<dbReference type="EMBL" id="CP019082">
    <property type="protein sequence ID" value="APW58961.1"/>
    <property type="molecule type" value="Genomic_DNA"/>
</dbReference>
<dbReference type="InterPro" id="IPR012341">
    <property type="entry name" value="6hp_glycosidase-like_sf"/>
</dbReference>
<evidence type="ECO:0000313" key="10">
    <source>
        <dbReference type="EMBL" id="APW58961.1"/>
    </source>
</evidence>
<dbReference type="InterPro" id="IPR013783">
    <property type="entry name" value="Ig-like_fold"/>
</dbReference>
<feature type="domain" description="Cellulase Ig-like" evidence="9">
    <location>
        <begin position="36"/>
        <end position="111"/>
    </location>
</feature>
<dbReference type="SUPFAM" id="SSF48208">
    <property type="entry name" value="Six-hairpin glycosidases"/>
    <property type="match status" value="1"/>
</dbReference>
<dbReference type="Pfam" id="PF02927">
    <property type="entry name" value="CelD_N"/>
    <property type="match status" value="1"/>
</dbReference>
<dbReference type="CDD" id="cd02850">
    <property type="entry name" value="E_set_Cellulase_N"/>
    <property type="match status" value="1"/>
</dbReference>
<feature type="domain" description="Glycoside hydrolase family 9" evidence="8">
    <location>
        <begin position="121"/>
        <end position="548"/>
    </location>
</feature>
<evidence type="ECO:0000256" key="2">
    <source>
        <dbReference type="ARBA" id="ARBA00022801"/>
    </source>
</evidence>
<dbReference type="GO" id="GO:0008810">
    <property type="term" value="F:cellulase activity"/>
    <property type="evidence" value="ECO:0007669"/>
    <property type="project" value="InterPro"/>
</dbReference>
<protein>
    <submittedName>
        <fullName evidence="10">Inverting beta-glucanase</fullName>
    </submittedName>
</protein>
<evidence type="ECO:0000259" key="9">
    <source>
        <dbReference type="Pfam" id="PF02927"/>
    </source>
</evidence>
<dbReference type="InterPro" id="IPR014756">
    <property type="entry name" value="Ig_E-set"/>
</dbReference>
<evidence type="ECO:0000256" key="7">
    <source>
        <dbReference type="SAM" id="SignalP"/>
    </source>
</evidence>
<dbReference type="PANTHER" id="PTHR22298">
    <property type="entry name" value="ENDO-1,4-BETA-GLUCANASE"/>
    <property type="match status" value="1"/>
</dbReference>
<dbReference type="STRING" id="1387353.BSF38_00374"/>
<keyword evidence="2" id="KW-0378">Hydrolase</keyword>
<name>A0A1U7CJ51_9BACT</name>
<evidence type="ECO:0000256" key="6">
    <source>
        <dbReference type="SAM" id="MobiDB-lite"/>
    </source>
</evidence>
<keyword evidence="4" id="KW-0326">Glycosidase</keyword>
<evidence type="ECO:0000313" key="11">
    <source>
        <dbReference type="Proteomes" id="UP000186309"/>
    </source>
</evidence>
<gene>
    <name evidence="10" type="ORF">BSF38_00374</name>
</gene>
<dbReference type="GO" id="GO:0000272">
    <property type="term" value="P:polysaccharide catabolic process"/>
    <property type="evidence" value="ECO:0007669"/>
    <property type="project" value="UniProtKB-KW"/>
</dbReference>
<dbReference type="Pfam" id="PF00759">
    <property type="entry name" value="Glyco_hydro_9"/>
    <property type="match status" value="1"/>
</dbReference>
<dbReference type="Proteomes" id="UP000186309">
    <property type="component" value="Chromosome"/>
</dbReference>
<dbReference type="InterPro" id="IPR004197">
    <property type="entry name" value="Cellulase_Ig-like"/>
</dbReference>